<sequence length="174" mass="19361">MRRVSLNARLAKDAGMTDEIYVALFYITHPDLDEPVRLSTDATERLSDEPLMYGTRSSWMDSDTTTEPFYFVLASTILPSDLDDAPTSGNLVLENVDNDIAKELRSFTTLATVHMAVVLASSPSLIEIEFRNMQIVSADLTAGDITLNFSREDIEEERSPGGRMTRSQFPGLFS</sequence>
<keyword evidence="3" id="KW-1185">Reference proteome</keyword>
<dbReference type="RefSeq" id="WP_307156925.1">
    <property type="nucleotide sequence ID" value="NZ_JAUSWH010000002.1"/>
</dbReference>
<protein>
    <recommendedName>
        <fullName evidence="4">DUF1833 domain-containing protein</fullName>
    </recommendedName>
</protein>
<name>A0ABU0I934_9HYPH</name>
<feature type="region of interest" description="Disordered" evidence="1">
    <location>
        <begin position="153"/>
        <end position="174"/>
    </location>
</feature>
<accession>A0ABU0I934</accession>
<evidence type="ECO:0008006" key="4">
    <source>
        <dbReference type="Google" id="ProtNLM"/>
    </source>
</evidence>
<evidence type="ECO:0000256" key="1">
    <source>
        <dbReference type="SAM" id="MobiDB-lite"/>
    </source>
</evidence>
<comment type="caution">
    <text evidence="2">The sequence shown here is derived from an EMBL/GenBank/DDBJ whole genome shotgun (WGS) entry which is preliminary data.</text>
</comment>
<organism evidence="2 3">
    <name type="scientific">Rhizobium paknamense</name>
    <dbReference type="NCBI Taxonomy" id="1206817"/>
    <lineage>
        <taxon>Bacteria</taxon>
        <taxon>Pseudomonadati</taxon>
        <taxon>Pseudomonadota</taxon>
        <taxon>Alphaproteobacteria</taxon>
        <taxon>Hyphomicrobiales</taxon>
        <taxon>Rhizobiaceae</taxon>
        <taxon>Rhizobium/Agrobacterium group</taxon>
        <taxon>Rhizobium</taxon>
    </lineage>
</organism>
<evidence type="ECO:0000313" key="3">
    <source>
        <dbReference type="Proteomes" id="UP001235269"/>
    </source>
</evidence>
<reference evidence="2 3" key="1">
    <citation type="submission" date="2023-07" db="EMBL/GenBank/DDBJ databases">
        <title>Genomic Encyclopedia of Type Strains, Phase IV (KMG-IV): sequencing the most valuable type-strain genomes for metagenomic binning, comparative biology and taxonomic classification.</title>
        <authorList>
            <person name="Goeker M."/>
        </authorList>
    </citation>
    <scope>NUCLEOTIDE SEQUENCE [LARGE SCALE GENOMIC DNA]</scope>
    <source>
        <strain evidence="2 3">DSM 100301</strain>
    </source>
</reference>
<gene>
    <name evidence="2" type="ORF">QO005_001049</name>
</gene>
<proteinExistence type="predicted"/>
<evidence type="ECO:0000313" key="2">
    <source>
        <dbReference type="EMBL" id="MDQ0454722.1"/>
    </source>
</evidence>
<dbReference type="EMBL" id="JAUSWH010000002">
    <property type="protein sequence ID" value="MDQ0454722.1"/>
    <property type="molecule type" value="Genomic_DNA"/>
</dbReference>
<dbReference type="Proteomes" id="UP001235269">
    <property type="component" value="Unassembled WGS sequence"/>
</dbReference>